<dbReference type="InterPro" id="IPR000994">
    <property type="entry name" value="Pept_M24"/>
</dbReference>
<dbReference type="CDD" id="cd01066">
    <property type="entry name" value="APP_MetAP"/>
    <property type="match status" value="1"/>
</dbReference>
<proteinExistence type="predicted"/>
<dbReference type="PANTHER" id="PTHR46112:SF2">
    <property type="entry name" value="XAA-PRO AMINOPEPTIDASE P-RELATED"/>
    <property type="match status" value="1"/>
</dbReference>
<evidence type="ECO:0000313" key="2">
    <source>
        <dbReference type="EMBL" id="SUZ83797.1"/>
    </source>
</evidence>
<dbReference type="InterPro" id="IPR029149">
    <property type="entry name" value="Creatin/AminoP/Spt16_N"/>
</dbReference>
<protein>
    <recommendedName>
        <fullName evidence="1">Peptidase M24 domain-containing protein</fullName>
    </recommendedName>
</protein>
<dbReference type="Pfam" id="PF00557">
    <property type="entry name" value="Peptidase_M24"/>
    <property type="match status" value="1"/>
</dbReference>
<dbReference type="SUPFAM" id="SSF55920">
    <property type="entry name" value="Creatinase/aminopeptidase"/>
    <property type="match status" value="1"/>
</dbReference>
<feature type="non-terminal residue" evidence="2">
    <location>
        <position position="1"/>
    </location>
</feature>
<dbReference type="InterPro" id="IPR050659">
    <property type="entry name" value="Peptidase_M24B"/>
</dbReference>
<accession>A0A381R1R9</accession>
<dbReference type="SUPFAM" id="SSF53092">
    <property type="entry name" value="Creatinase/prolidase N-terminal domain"/>
    <property type="match status" value="1"/>
</dbReference>
<name>A0A381R1R9_9ZZZZ</name>
<sequence>VNVAWDPSNLTGPDGQDWRVPVSELESRQSKLSISLAEAGIESVYIDDPVELYWLTGGRQNSAILIGADGSGIEARHWVRRSLKRAEYEAGGSDCPYIVESHPRMGDLEASLLGAGCTRGPGLLAEKIPYEHWSYFDSKLGELRGNSDDCTKLLFALRETKSDWEISMIRESGEVNRSMFEAIRDCGGLGMTELEMAGAADEVSRSAGFGGRIRMRKWPMDCDRVVIAAGRSGAVPSYFDSAVGGLGASPISSLGAGFAEVARNEPVLVDIVHVHRGYVSDCTRMFSAGSLSGDWTDRLDDMVEVGASVVESLSKGDDCSSAWDRGSSLAAELGHAEHLMGMAPDQASFLGHSVGLELDETPVVARGFDRPLAIGGTMAIEPKVIHSDGAIGTEDTWVRTDEGMECLTSGADFPLVTEW</sequence>
<feature type="domain" description="Peptidase M24" evidence="1">
    <location>
        <begin position="168"/>
        <end position="400"/>
    </location>
</feature>
<gene>
    <name evidence="2" type="ORF">METZ01_LOCUS36651</name>
</gene>
<dbReference type="InterPro" id="IPR036005">
    <property type="entry name" value="Creatinase/aminopeptidase-like"/>
</dbReference>
<dbReference type="EMBL" id="UINC01001567">
    <property type="protein sequence ID" value="SUZ83797.1"/>
    <property type="molecule type" value="Genomic_DNA"/>
</dbReference>
<dbReference type="AlphaFoldDB" id="A0A381R1R9"/>
<dbReference type="PANTHER" id="PTHR46112">
    <property type="entry name" value="AMINOPEPTIDASE"/>
    <property type="match status" value="1"/>
</dbReference>
<organism evidence="2">
    <name type="scientific">marine metagenome</name>
    <dbReference type="NCBI Taxonomy" id="408172"/>
    <lineage>
        <taxon>unclassified sequences</taxon>
        <taxon>metagenomes</taxon>
        <taxon>ecological metagenomes</taxon>
    </lineage>
</organism>
<reference evidence="2" key="1">
    <citation type="submission" date="2018-05" db="EMBL/GenBank/DDBJ databases">
        <authorList>
            <person name="Lanie J.A."/>
            <person name="Ng W.-L."/>
            <person name="Kazmierczak K.M."/>
            <person name="Andrzejewski T.M."/>
            <person name="Davidsen T.M."/>
            <person name="Wayne K.J."/>
            <person name="Tettelin H."/>
            <person name="Glass J.I."/>
            <person name="Rusch D."/>
            <person name="Podicherti R."/>
            <person name="Tsui H.-C.T."/>
            <person name="Winkler M.E."/>
        </authorList>
    </citation>
    <scope>NUCLEOTIDE SEQUENCE</scope>
</reference>
<dbReference type="Gene3D" id="3.90.230.10">
    <property type="entry name" value="Creatinase/methionine aminopeptidase superfamily"/>
    <property type="match status" value="1"/>
</dbReference>
<evidence type="ECO:0000259" key="1">
    <source>
        <dbReference type="Pfam" id="PF00557"/>
    </source>
</evidence>